<proteinExistence type="inferred from homology"/>
<name>A0ABY1JCW8_9BACT</name>
<evidence type="ECO:0000256" key="8">
    <source>
        <dbReference type="ARBA" id="ARBA00023315"/>
    </source>
</evidence>
<gene>
    <name evidence="10" type="ORF">SAMN05444368_0999</name>
</gene>
<sequence>MNDVLISEIVRRVLDKLNVDLSDPTLVVAGVSNRHIHLTAVDVKILFGEDYTLTKLRDLRQPGQYACKETVTLVAPGGVLENVRILGPIRKSTQVEMAMSDAIRLHIDIPLIKSGSSQPCPPIIVLGPKGHIVLTKGVGMARRHLHLSPAEAQALGLKDGQEIDVEVRGDRGLIFKRVWVRVGPDMISEFHVDIDEANACSLKTGDYVRVLV</sequence>
<dbReference type="EC" id="2.3.1.222" evidence="3 9"/>
<comment type="caution">
    <text evidence="10">The sequence shown here is derived from an EMBL/GenBank/DDBJ whole genome shotgun (WGS) entry which is preliminary data.</text>
</comment>
<evidence type="ECO:0000256" key="3">
    <source>
        <dbReference type="ARBA" id="ARBA00012206"/>
    </source>
</evidence>
<comment type="similarity">
    <text evidence="2 9">Belongs to the PduL family.</text>
</comment>
<dbReference type="InterPro" id="IPR008300">
    <property type="entry name" value="PTAC"/>
</dbReference>
<evidence type="ECO:0000256" key="5">
    <source>
        <dbReference type="ARBA" id="ARBA00022679"/>
    </source>
</evidence>
<evidence type="ECO:0000256" key="6">
    <source>
        <dbReference type="ARBA" id="ARBA00022723"/>
    </source>
</evidence>
<evidence type="ECO:0000256" key="9">
    <source>
        <dbReference type="PIRNR" id="PIRNR010130"/>
    </source>
</evidence>
<evidence type="ECO:0000256" key="2">
    <source>
        <dbReference type="ARBA" id="ARBA00007342"/>
    </source>
</evidence>
<reference evidence="10 11" key="1">
    <citation type="submission" date="2016-11" db="EMBL/GenBank/DDBJ databases">
        <authorList>
            <person name="Varghese N."/>
            <person name="Submissions S."/>
        </authorList>
    </citation>
    <scope>NUCLEOTIDE SEQUENCE [LARGE SCALE GENOMIC DNA]</scope>
    <source>
        <strain evidence="10 11">DSM 20664</strain>
    </source>
</reference>
<evidence type="ECO:0000256" key="7">
    <source>
        <dbReference type="ARBA" id="ARBA00022833"/>
    </source>
</evidence>
<organism evidence="10 11">
    <name type="scientific">Acetomicrobium flavidum</name>
    <dbReference type="NCBI Taxonomy" id="49896"/>
    <lineage>
        <taxon>Bacteria</taxon>
        <taxon>Thermotogati</taxon>
        <taxon>Synergistota</taxon>
        <taxon>Synergistia</taxon>
        <taxon>Synergistales</taxon>
        <taxon>Acetomicrobiaceae</taxon>
        <taxon>Acetomicrobium</taxon>
    </lineage>
</organism>
<evidence type="ECO:0000313" key="10">
    <source>
        <dbReference type="EMBL" id="SIN67017.1"/>
    </source>
</evidence>
<comment type="catalytic activity">
    <reaction evidence="9">
        <text>propanoyl-CoA + phosphate = propanoyl phosphate + CoA</text>
        <dbReference type="Rhea" id="RHEA:28046"/>
        <dbReference type="ChEBI" id="CHEBI:43474"/>
        <dbReference type="ChEBI" id="CHEBI:57287"/>
        <dbReference type="ChEBI" id="CHEBI:57392"/>
        <dbReference type="ChEBI" id="CHEBI:58933"/>
        <dbReference type="EC" id="2.3.1.222"/>
    </reaction>
</comment>
<evidence type="ECO:0000256" key="1">
    <source>
        <dbReference type="ARBA" id="ARBA00001947"/>
    </source>
</evidence>
<comment type="function">
    <text evidence="9">Involved in 1,2-propanediol (1,2-PD) degradation by catalyzing the conversion of propanoyl-CoA to propanoyl-phosphate.</text>
</comment>
<protein>
    <recommendedName>
        <fullName evidence="4 9">Phosphate propanoyltransferase</fullName>
        <ecNumber evidence="3 9">2.3.1.222</ecNumber>
    </recommendedName>
</protein>
<evidence type="ECO:0000256" key="4">
    <source>
        <dbReference type="ARBA" id="ARBA00020837"/>
    </source>
</evidence>
<keyword evidence="6" id="KW-0479">Metal-binding</keyword>
<comment type="pathway">
    <text evidence="9">Polyol metabolism; 1,2-propanediol degradation.</text>
</comment>
<dbReference type="PANTHER" id="PTHR39453">
    <property type="entry name" value="PHOSPHATE PROPANOYLTRANSFERASE"/>
    <property type="match status" value="1"/>
</dbReference>
<evidence type="ECO:0000313" key="11">
    <source>
        <dbReference type="Proteomes" id="UP000185093"/>
    </source>
</evidence>
<dbReference type="EMBL" id="FSQZ01000001">
    <property type="protein sequence ID" value="SIN67017.1"/>
    <property type="molecule type" value="Genomic_DNA"/>
</dbReference>
<dbReference type="NCBIfam" id="NF011652">
    <property type="entry name" value="PRK15070.1"/>
    <property type="match status" value="1"/>
</dbReference>
<dbReference type="RefSeq" id="WP_084532225.1">
    <property type="nucleotide sequence ID" value="NZ_DAONLC010000015.1"/>
</dbReference>
<dbReference type="PIRSF" id="PIRSF010130">
    <property type="entry name" value="PduL"/>
    <property type="match status" value="1"/>
</dbReference>
<keyword evidence="7" id="KW-0862">Zinc</keyword>
<dbReference type="Proteomes" id="UP000185093">
    <property type="component" value="Unassembled WGS sequence"/>
</dbReference>
<accession>A0ABY1JCW8</accession>
<dbReference type="Pfam" id="PF06130">
    <property type="entry name" value="PTAC"/>
    <property type="match status" value="1"/>
</dbReference>
<keyword evidence="11" id="KW-1185">Reference proteome</keyword>
<dbReference type="PANTHER" id="PTHR39453:SF1">
    <property type="entry name" value="PHOSPHATE PROPANOYLTRANSFERASE"/>
    <property type="match status" value="1"/>
</dbReference>
<keyword evidence="5 9" id="KW-0808">Transferase</keyword>
<comment type="cofactor">
    <cofactor evidence="1">
        <name>Zn(2+)</name>
        <dbReference type="ChEBI" id="CHEBI:29105"/>
    </cofactor>
</comment>
<keyword evidence="8 9" id="KW-0012">Acyltransferase</keyword>